<evidence type="ECO:0000256" key="5">
    <source>
        <dbReference type="ARBA" id="ARBA00023004"/>
    </source>
</evidence>
<sequence>MYVCLCVGVTSQQVIDAVEAGASTTKQVGECTGAGTVCGRCRNNIRALIAATSQETATMT</sequence>
<dbReference type="OrthoDB" id="9815350at2"/>
<evidence type="ECO:0000256" key="3">
    <source>
        <dbReference type="ARBA" id="ARBA00022723"/>
    </source>
</evidence>
<feature type="domain" description="BFD-like [2Fe-2S]-binding" evidence="9">
    <location>
        <begin position="2"/>
        <end position="50"/>
    </location>
</feature>
<evidence type="ECO:0000313" key="10">
    <source>
        <dbReference type="EMBL" id="OBG10953.1"/>
    </source>
</evidence>
<gene>
    <name evidence="10" type="ORF">A5771_00520</name>
</gene>
<evidence type="ECO:0000256" key="6">
    <source>
        <dbReference type="ARBA" id="ARBA00023014"/>
    </source>
</evidence>
<dbReference type="Proteomes" id="UP000093985">
    <property type="component" value="Unassembled WGS sequence"/>
</dbReference>
<dbReference type="GO" id="GO:0046872">
    <property type="term" value="F:metal ion binding"/>
    <property type="evidence" value="ECO:0007669"/>
    <property type="project" value="UniProtKB-KW"/>
</dbReference>
<evidence type="ECO:0000256" key="7">
    <source>
        <dbReference type="ARBA" id="ARBA00039386"/>
    </source>
</evidence>
<dbReference type="GO" id="GO:0051537">
    <property type="term" value="F:2 iron, 2 sulfur cluster binding"/>
    <property type="evidence" value="ECO:0007669"/>
    <property type="project" value="UniProtKB-KW"/>
</dbReference>
<dbReference type="AlphaFoldDB" id="A0A1A2EZU7"/>
<evidence type="ECO:0000256" key="4">
    <source>
        <dbReference type="ARBA" id="ARBA00022982"/>
    </source>
</evidence>
<evidence type="ECO:0000313" key="11">
    <source>
        <dbReference type="Proteomes" id="UP000093985"/>
    </source>
</evidence>
<comment type="similarity">
    <text evidence="8">Belongs to the Bfd family.</text>
</comment>
<keyword evidence="5" id="KW-0408">Iron</keyword>
<organism evidence="10 11">
    <name type="scientific">Mycolicibacter sinensis (strain JDM601)</name>
    <name type="common">Mycobacterium sinense</name>
    <dbReference type="NCBI Taxonomy" id="875328"/>
    <lineage>
        <taxon>Bacteria</taxon>
        <taxon>Bacillati</taxon>
        <taxon>Actinomycetota</taxon>
        <taxon>Actinomycetes</taxon>
        <taxon>Mycobacteriales</taxon>
        <taxon>Mycobacteriaceae</taxon>
        <taxon>Mycolicibacter</taxon>
    </lineage>
</organism>
<dbReference type="Pfam" id="PF04324">
    <property type="entry name" value="Fer2_BFD"/>
    <property type="match status" value="1"/>
</dbReference>
<comment type="caution">
    <text evidence="10">The sequence shown here is derived from an EMBL/GenBank/DDBJ whole genome shotgun (WGS) entry which is preliminary data.</text>
</comment>
<evidence type="ECO:0000256" key="1">
    <source>
        <dbReference type="ARBA" id="ARBA00022448"/>
    </source>
</evidence>
<accession>A0A1A2EZU7</accession>
<dbReference type="InterPro" id="IPR007419">
    <property type="entry name" value="BFD-like_2Fe2S-bd_dom"/>
</dbReference>
<evidence type="ECO:0000256" key="8">
    <source>
        <dbReference type="ARBA" id="ARBA00046332"/>
    </source>
</evidence>
<dbReference type="InterPro" id="IPR041854">
    <property type="entry name" value="BFD-like_2Fe2S-bd_dom_sf"/>
</dbReference>
<keyword evidence="4" id="KW-0249">Electron transport</keyword>
<proteinExistence type="inferred from homology"/>
<keyword evidence="6" id="KW-0411">Iron-sulfur</keyword>
<dbReference type="PANTHER" id="PTHR37424">
    <property type="entry name" value="BACTERIOFERRITIN-ASSOCIATED FERREDOXIN"/>
    <property type="match status" value="1"/>
</dbReference>
<name>A0A1A2EZU7_MYCSD</name>
<keyword evidence="3" id="KW-0479">Metal-binding</keyword>
<reference evidence="11" key="1">
    <citation type="submission" date="2016-06" db="EMBL/GenBank/DDBJ databases">
        <authorList>
            <person name="Sutton G."/>
            <person name="Brinkac L."/>
            <person name="Sanka R."/>
            <person name="Adams M."/>
            <person name="Lau E."/>
            <person name="Mehaffy C."/>
            <person name="Tameris M."/>
            <person name="Hatherill M."/>
            <person name="Hanekom W."/>
            <person name="Mahomed H."/>
            <person name="Mcshane H."/>
        </authorList>
    </citation>
    <scope>NUCLEOTIDE SEQUENCE [LARGE SCALE GENOMIC DNA]</scope>
    <source>
        <strain evidence="11">852014-51077_SCH5608930-a</strain>
    </source>
</reference>
<dbReference type="RefSeq" id="WP_064853201.1">
    <property type="nucleotide sequence ID" value="NZ_LZIM01000011.1"/>
</dbReference>
<evidence type="ECO:0000256" key="2">
    <source>
        <dbReference type="ARBA" id="ARBA00022714"/>
    </source>
</evidence>
<dbReference type="InterPro" id="IPR052371">
    <property type="entry name" value="BFD-associated_ferredoxin"/>
</dbReference>
<keyword evidence="2" id="KW-0001">2Fe-2S</keyword>
<dbReference type="PANTHER" id="PTHR37424:SF1">
    <property type="entry name" value="BACTERIOFERRITIN-ASSOCIATED FERREDOXIN"/>
    <property type="match status" value="1"/>
</dbReference>
<dbReference type="EMBL" id="LZIN01000002">
    <property type="protein sequence ID" value="OBG10953.1"/>
    <property type="molecule type" value="Genomic_DNA"/>
</dbReference>
<dbReference type="Gene3D" id="1.10.10.1100">
    <property type="entry name" value="BFD-like [2Fe-2S]-binding domain"/>
    <property type="match status" value="1"/>
</dbReference>
<evidence type="ECO:0000259" key="9">
    <source>
        <dbReference type="Pfam" id="PF04324"/>
    </source>
</evidence>
<keyword evidence="1" id="KW-0813">Transport</keyword>
<protein>
    <recommendedName>
        <fullName evidence="7">Bacterioferritin-associated ferredoxin</fullName>
    </recommendedName>
</protein>